<evidence type="ECO:0000313" key="4">
    <source>
        <dbReference type="Proteomes" id="UP000265515"/>
    </source>
</evidence>
<dbReference type="Gramene" id="GBG83604">
    <property type="protein sequence ID" value="GBG83604"/>
    <property type="gene ID" value="CBR_g37408"/>
</dbReference>
<gene>
    <name evidence="3" type="ORF">CBR_g37408</name>
</gene>
<reference evidence="3 4" key="1">
    <citation type="journal article" date="2018" name="Cell">
        <title>The Chara Genome: Secondary Complexity and Implications for Plant Terrestrialization.</title>
        <authorList>
            <person name="Nishiyama T."/>
            <person name="Sakayama H."/>
            <person name="Vries J.D."/>
            <person name="Buschmann H."/>
            <person name="Saint-Marcoux D."/>
            <person name="Ullrich K.K."/>
            <person name="Haas F.B."/>
            <person name="Vanderstraeten L."/>
            <person name="Becker D."/>
            <person name="Lang D."/>
            <person name="Vosolsobe S."/>
            <person name="Rombauts S."/>
            <person name="Wilhelmsson P.K.I."/>
            <person name="Janitza P."/>
            <person name="Kern R."/>
            <person name="Heyl A."/>
            <person name="Rumpler F."/>
            <person name="Villalobos L.I.A.C."/>
            <person name="Clay J.M."/>
            <person name="Skokan R."/>
            <person name="Toyoda A."/>
            <person name="Suzuki Y."/>
            <person name="Kagoshima H."/>
            <person name="Schijlen E."/>
            <person name="Tajeshwar N."/>
            <person name="Catarino B."/>
            <person name="Hetherington A.J."/>
            <person name="Saltykova A."/>
            <person name="Bonnot C."/>
            <person name="Breuninger H."/>
            <person name="Symeonidi A."/>
            <person name="Radhakrishnan G.V."/>
            <person name="Van Nieuwerburgh F."/>
            <person name="Deforce D."/>
            <person name="Chang C."/>
            <person name="Karol K.G."/>
            <person name="Hedrich R."/>
            <person name="Ulvskov P."/>
            <person name="Glockner G."/>
            <person name="Delwiche C.F."/>
            <person name="Petrasek J."/>
            <person name="Van de Peer Y."/>
            <person name="Friml J."/>
            <person name="Beilby M."/>
            <person name="Dolan L."/>
            <person name="Kohara Y."/>
            <person name="Sugano S."/>
            <person name="Fujiyama A."/>
            <person name="Delaux P.-M."/>
            <person name="Quint M."/>
            <person name="TheiBen G."/>
            <person name="Hagemann M."/>
            <person name="Harholt J."/>
            <person name="Dunand C."/>
            <person name="Zachgo S."/>
            <person name="Langdale J."/>
            <person name="Maumus F."/>
            <person name="Straeten D.V.D."/>
            <person name="Gould S.B."/>
            <person name="Rensing S.A."/>
        </authorList>
    </citation>
    <scope>NUCLEOTIDE SEQUENCE [LARGE SCALE GENOMIC DNA]</scope>
    <source>
        <strain evidence="3 4">S276</strain>
    </source>
</reference>
<evidence type="ECO:0000256" key="1">
    <source>
        <dbReference type="SAM" id="MobiDB-lite"/>
    </source>
</evidence>
<evidence type="ECO:0000313" key="3">
    <source>
        <dbReference type="EMBL" id="GBG83604.1"/>
    </source>
</evidence>
<name>A0A388LMT2_CHABU</name>
<accession>A0A388LMT2</accession>
<dbReference type="Proteomes" id="UP000265515">
    <property type="component" value="Unassembled WGS sequence"/>
</dbReference>
<organism evidence="3 4">
    <name type="scientific">Chara braunii</name>
    <name type="common">Braun's stonewort</name>
    <dbReference type="NCBI Taxonomy" id="69332"/>
    <lineage>
        <taxon>Eukaryota</taxon>
        <taxon>Viridiplantae</taxon>
        <taxon>Streptophyta</taxon>
        <taxon>Charophyceae</taxon>
        <taxon>Charales</taxon>
        <taxon>Characeae</taxon>
        <taxon>Chara</taxon>
    </lineage>
</organism>
<proteinExistence type="predicted"/>
<dbReference type="EMBL" id="BFEA01000445">
    <property type="protein sequence ID" value="GBG83604.1"/>
    <property type="molecule type" value="Genomic_DNA"/>
</dbReference>
<comment type="caution">
    <text evidence="3">The sequence shown here is derived from an EMBL/GenBank/DDBJ whole genome shotgun (WGS) entry which is preliminary data.</text>
</comment>
<evidence type="ECO:0000256" key="2">
    <source>
        <dbReference type="SAM" id="SignalP"/>
    </source>
</evidence>
<protein>
    <submittedName>
        <fullName evidence="3">Uncharacterized protein</fullName>
    </submittedName>
</protein>
<feature type="compositionally biased region" description="Basic and acidic residues" evidence="1">
    <location>
        <begin position="333"/>
        <end position="343"/>
    </location>
</feature>
<keyword evidence="4" id="KW-1185">Reference proteome</keyword>
<feature type="chain" id="PRO_5017307215" evidence="2">
    <location>
        <begin position="20"/>
        <end position="374"/>
    </location>
</feature>
<feature type="signal peptide" evidence="2">
    <location>
        <begin position="1"/>
        <end position="19"/>
    </location>
</feature>
<keyword evidence="2" id="KW-0732">Signal</keyword>
<dbReference type="AlphaFoldDB" id="A0A388LMT2"/>
<sequence>MMALLGVAIGLVSFFFGEAGYLTGLESDHVISVIRLGPQGGKFRAVYEAEGCTDVGFIGENFYDGCIDAYGTKSENEQISCGGFLHRITLTPYVNGDAGGQIDILDIQIKLGDRLTGARQPLRFWPQKFCNYCNVCRDMGEGFLEVPMVLDGQVVNSTAEFRAGFSNTNEIVFSLAENRTLVFETGTWSNVSAMNWSEQQQLCNANVSLVEVQSGESHSCRWGRRKSRRLLAEHLVAVEPAAAVVAVEEKEEEEELGKNEKEHIIVASKRLFSTKTRMVPIAFHQKDVFHVGLNKIVDLQVIVDVSPEESRRFLMADNDDDDDDGRGGGGGVGDDHPRKSAEDRQILQRACPTCVSLLRSAFQNITGRLRAQVM</sequence>
<feature type="region of interest" description="Disordered" evidence="1">
    <location>
        <begin position="315"/>
        <end position="343"/>
    </location>
</feature>